<dbReference type="Proteomes" id="UP001380822">
    <property type="component" value="Unassembled WGS sequence"/>
</dbReference>
<evidence type="ECO:0000313" key="1">
    <source>
        <dbReference type="EMBL" id="MEH0095872.1"/>
    </source>
</evidence>
<dbReference type="RefSeq" id="WP_334250688.1">
    <property type="nucleotide sequence ID" value="NZ_JBAKBE010000003.1"/>
</dbReference>
<accession>A0ABU7ZKW4</accession>
<dbReference type="InterPro" id="IPR024524">
    <property type="entry name" value="DUF3800"/>
</dbReference>
<dbReference type="Pfam" id="PF12686">
    <property type="entry name" value="DUF3800"/>
    <property type="match status" value="1"/>
</dbReference>
<dbReference type="EMBL" id="JBAKBE010000003">
    <property type="protein sequence ID" value="MEH0095872.1"/>
    <property type="molecule type" value="Genomic_DNA"/>
</dbReference>
<reference evidence="1 2" key="1">
    <citation type="submission" date="2024-02" db="EMBL/GenBank/DDBJ databases">
        <title>A new putative Pannonibacter species isolated from two cases of bloodstream infections in paediatric patients.</title>
        <authorList>
            <person name="Castellana S."/>
            <person name="De Laurentiis V."/>
            <person name="Grassi M."/>
            <person name="De Leonardis F."/>
            <person name="Mosca A."/>
            <person name="De Carlo C."/>
            <person name="Sparapano E."/>
            <person name="Ronga L."/>
            <person name="Santacroce L."/>
            <person name="Chironna M."/>
            <person name="De Robertis A."/>
            <person name="Bianco A."/>
            <person name="Del Sambro L."/>
            <person name="Capozzi L."/>
            <person name="Parisi A."/>
        </authorList>
    </citation>
    <scope>NUCLEOTIDE SEQUENCE [LARGE SCALE GENOMIC DNA]</scope>
    <source>
        <strain evidence="1 2">Pt2</strain>
    </source>
</reference>
<proteinExistence type="predicted"/>
<keyword evidence="2" id="KW-1185">Reference proteome</keyword>
<evidence type="ECO:0000313" key="2">
    <source>
        <dbReference type="Proteomes" id="UP001380822"/>
    </source>
</evidence>
<protein>
    <submittedName>
        <fullName evidence="1">DUF3800 domain-containing protein</fullName>
    </submittedName>
</protein>
<gene>
    <name evidence="1" type="ORF">V6L76_06400</name>
</gene>
<organism evidence="1 2">
    <name type="scientific">Pannonibacter anstelovis</name>
    <dbReference type="NCBI Taxonomy" id="3121537"/>
    <lineage>
        <taxon>Bacteria</taxon>
        <taxon>Pseudomonadati</taxon>
        <taxon>Pseudomonadota</taxon>
        <taxon>Alphaproteobacteria</taxon>
        <taxon>Hyphomicrobiales</taxon>
        <taxon>Stappiaceae</taxon>
        <taxon>Pannonibacter</taxon>
    </lineage>
</organism>
<comment type="caution">
    <text evidence="1">The sequence shown here is derived from an EMBL/GenBank/DDBJ whole genome shotgun (WGS) entry which is preliminary data.</text>
</comment>
<name>A0ABU7ZKW4_9HYPH</name>
<sequence>MAEADSSYIFYADESGDHSLTSIDVNFPVFALSLCGFKKSSYCSQIVPRFQRIKFHYFGHDAVILHEHEIRKQKGDFRLFTDQRLRESFLQDVSDCIEASSFRIAGCAILKSELKLDFFPDNPYAIALGICLVKIHQFLKAKQETGKRTFFIFEKRGPREDQELELAFRRIIAGDNQIRTPMPGFEAIFLDKKSNSIGLQIADLTARPMALSVFRKDQPNRAFEILSRKMIGGTSLGAKGRGIFA</sequence>